<gene>
    <name evidence="4" type="ORF">DN069_30175</name>
</gene>
<dbReference type="SUPFAM" id="SSF101874">
    <property type="entry name" value="YceI-like"/>
    <property type="match status" value="1"/>
</dbReference>
<feature type="domain" description="Lipid/polyisoprenoid-binding YceI-like" evidence="3">
    <location>
        <begin position="40"/>
        <end position="202"/>
    </location>
</feature>
<dbReference type="InterPro" id="IPR007372">
    <property type="entry name" value="Lipid/polyisoprenoid-bd_YceI"/>
</dbReference>
<dbReference type="Gene3D" id="2.40.128.110">
    <property type="entry name" value="Lipid/polyisoprenoid-binding, YceI-like"/>
    <property type="match status" value="1"/>
</dbReference>
<comment type="caution">
    <text evidence="4">The sequence shown here is derived from an EMBL/GenBank/DDBJ whole genome shotgun (WGS) entry which is preliminary data.</text>
</comment>
<dbReference type="SMART" id="SM00867">
    <property type="entry name" value="YceI"/>
    <property type="match status" value="1"/>
</dbReference>
<proteinExistence type="inferred from homology"/>
<keyword evidence="5" id="KW-1185">Reference proteome</keyword>
<name>A0A2X0K2Z5_9ACTN</name>
<evidence type="ECO:0000256" key="1">
    <source>
        <dbReference type="ARBA" id="ARBA00008812"/>
    </source>
</evidence>
<feature type="compositionally biased region" description="Low complexity" evidence="2">
    <location>
        <begin position="9"/>
        <end position="34"/>
    </location>
</feature>
<organism evidence="4 5">
    <name type="scientific">Streptacidiphilus pinicola</name>
    <dbReference type="NCBI Taxonomy" id="2219663"/>
    <lineage>
        <taxon>Bacteria</taxon>
        <taxon>Bacillati</taxon>
        <taxon>Actinomycetota</taxon>
        <taxon>Actinomycetes</taxon>
        <taxon>Kitasatosporales</taxon>
        <taxon>Streptomycetaceae</taxon>
        <taxon>Streptacidiphilus</taxon>
    </lineage>
</organism>
<comment type="similarity">
    <text evidence="1">Belongs to the UPF0312 family.</text>
</comment>
<dbReference type="Pfam" id="PF04264">
    <property type="entry name" value="YceI"/>
    <property type="match status" value="1"/>
</dbReference>
<dbReference type="PANTHER" id="PTHR34406:SF1">
    <property type="entry name" value="PROTEIN YCEI"/>
    <property type="match status" value="1"/>
</dbReference>
<dbReference type="InterPro" id="IPR036761">
    <property type="entry name" value="TTHA0802/YceI-like_sf"/>
</dbReference>
<evidence type="ECO:0000256" key="2">
    <source>
        <dbReference type="SAM" id="MobiDB-lite"/>
    </source>
</evidence>
<protein>
    <submittedName>
        <fullName evidence="4">YceI family protein</fullName>
    </submittedName>
</protein>
<dbReference type="PANTHER" id="PTHR34406">
    <property type="entry name" value="PROTEIN YCEI"/>
    <property type="match status" value="1"/>
</dbReference>
<dbReference type="Proteomes" id="UP000248889">
    <property type="component" value="Unassembled WGS sequence"/>
</dbReference>
<dbReference type="OrthoDB" id="9811006at2"/>
<sequence length="216" mass="22127">MTRTPPPAATSTAAPVTAPVTAAAATPPATSTPPALRPGRFAIDPVASTLSFTARHLFGLGLVRGTFAIRRGSVDVAEPPAGSTAVTAATAVTAEVDAGSIDTGHTSRDAKVRSATLLDAGRHPVIGFVSERVSETELTGILTVRGVARPVRLQLTDSTVAAEGRAFHVRATTTVDRTAFGVTALRGLAGRSLGITLEITCVHASLRDGTAGWEER</sequence>
<evidence type="ECO:0000259" key="3">
    <source>
        <dbReference type="SMART" id="SM00867"/>
    </source>
</evidence>
<reference evidence="4 5" key="1">
    <citation type="submission" date="2018-06" db="EMBL/GenBank/DDBJ databases">
        <title>Streptacidiphilus pinicola sp. nov., isolated from pine grove soil.</title>
        <authorList>
            <person name="Roh S.G."/>
            <person name="Park S."/>
            <person name="Kim M.-K."/>
            <person name="Yun B.-R."/>
            <person name="Park J."/>
            <person name="Kim M.J."/>
            <person name="Kim Y.S."/>
            <person name="Kim S.B."/>
        </authorList>
    </citation>
    <scope>NUCLEOTIDE SEQUENCE [LARGE SCALE GENOMIC DNA]</scope>
    <source>
        <strain evidence="4 5">MMS16-CNU450</strain>
    </source>
</reference>
<evidence type="ECO:0000313" key="4">
    <source>
        <dbReference type="EMBL" id="RAG81939.1"/>
    </source>
</evidence>
<dbReference type="EMBL" id="QKYN01000131">
    <property type="protein sequence ID" value="RAG81939.1"/>
    <property type="molecule type" value="Genomic_DNA"/>
</dbReference>
<feature type="region of interest" description="Disordered" evidence="2">
    <location>
        <begin position="1"/>
        <end position="38"/>
    </location>
</feature>
<evidence type="ECO:0000313" key="5">
    <source>
        <dbReference type="Proteomes" id="UP000248889"/>
    </source>
</evidence>
<dbReference type="RefSeq" id="WP_111506356.1">
    <property type="nucleotide sequence ID" value="NZ_QKYN01000131.1"/>
</dbReference>
<dbReference type="AlphaFoldDB" id="A0A2X0K2Z5"/>
<accession>A0A2X0K2Z5</accession>